<dbReference type="PANTHER" id="PTHR33164:SF106">
    <property type="entry name" value="TRANSCRIPTIONAL REGULATORY PROTEIN"/>
    <property type="match status" value="1"/>
</dbReference>
<dbReference type="GO" id="GO:0003700">
    <property type="term" value="F:DNA-binding transcription factor activity"/>
    <property type="evidence" value="ECO:0007669"/>
    <property type="project" value="InterPro"/>
</dbReference>
<dbReference type="Gene3D" id="1.10.10.10">
    <property type="entry name" value="Winged helix-like DNA-binding domain superfamily/Winged helix DNA-binding domain"/>
    <property type="match status" value="1"/>
</dbReference>
<dbReference type="InterPro" id="IPR036390">
    <property type="entry name" value="WH_DNA-bd_sf"/>
</dbReference>
<keyword evidence="3" id="KW-1185">Reference proteome</keyword>
<dbReference type="PANTHER" id="PTHR33164">
    <property type="entry name" value="TRANSCRIPTIONAL REGULATOR, MARR FAMILY"/>
    <property type="match status" value="1"/>
</dbReference>
<dbReference type="Pfam" id="PF12802">
    <property type="entry name" value="MarR_2"/>
    <property type="match status" value="1"/>
</dbReference>
<reference evidence="2 3" key="1">
    <citation type="submission" date="2019-02" db="EMBL/GenBank/DDBJ databases">
        <title>Sequencing the genomes of 1000 actinobacteria strains.</title>
        <authorList>
            <person name="Klenk H.-P."/>
        </authorList>
    </citation>
    <scope>NUCLEOTIDE SEQUENCE [LARGE SCALE GENOMIC DNA]</scope>
    <source>
        <strain evidence="2 3">DSM 44509</strain>
    </source>
</reference>
<feature type="domain" description="HTH marR-type" evidence="1">
    <location>
        <begin position="8"/>
        <end position="144"/>
    </location>
</feature>
<dbReference type="AlphaFoldDB" id="A0A4Q7YC06"/>
<dbReference type="InterPro" id="IPR039422">
    <property type="entry name" value="MarR/SlyA-like"/>
</dbReference>
<dbReference type="SMART" id="SM00347">
    <property type="entry name" value="HTH_MARR"/>
    <property type="match status" value="1"/>
</dbReference>
<sequence length="158" mass="17115">MTRDAAARQEIALLLRRLNVELDAVGQRFAERHGLNRTDVRALVAIMDAARRGEALTAGRLGEAVDLRSASVTALVDRLEKVGHVRRVRDPEDRRRVSLEMSDSAMAAGAEHFGGLARDLVGAMAAYTDDELAVVHRWLEDMTAVIEAHARAGGPPGA</sequence>
<protein>
    <submittedName>
        <fullName evidence="2">Transcriptional regulator</fullName>
    </submittedName>
</protein>
<name>A0A4Q7YC06_9ACTN</name>
<dbReference type="InterPro" id="IPR000835">
    <property type="entry name" value="HTH_MarR-typ"/>
</dbReference>
<dbReference type="SUPFAM" id="SSF46785">
    <property type="entry name" value="Winged helix' DNA-binding domain"/>
    <property type="match status" value="1"/>
</dbReference>
<organism evidence="2 3">
    <name type="scientific">Blastococcus saxobsidens</name>
    <dbReference type="NCBI Taxonomy" id="138336"/>
    <lineage>
        <taxon>Bacteria</taxon>
        <taxon>Bacillati</taxon>
        <taxon>Actinomycetota</taxon>
        <taxon>Actinomycetes</taxon>
        <taxon>Geodermatophilales</taxon>
        <taxon>Geodermatophilaceae</taxon>
        <taxon>Blastococcus</taxon>
    </lineage>
</organism>
<comment type="caution">
    <text evidence="2">The sequence shown here is derived from an EMBL/GenBank/DDBJ whole genome shotgun (WGS) entry which is preliminary data.</text>
</comment>
<evidence type="ECO:0000313" key="2">
    <source>
        <dbReference type="EMBL" id="RZU34013.1"/>
    </source>
</evidence>
<dbReference type="InterPro" id="IPR036388">
    <property type="entry name" value="WH-like_DNA-bd_sf"/>
</dbReference>
<dbReference type="OrthoDB" id="3694026at2"/>
<dbReference type="GO" id="GO:0006950">
    <property type="term" value="P:response to stress"/>
    <property type="evidence" value="ECO:0007669"/>
    <property type="project" value="TreeGrafter"/>
</dbReference>
<dbReference type="RefSeq" id="WP_104526952.1">
    <property type="nucleotide sequence ID" value="NZ_POQT01000003.1"/>
</dbReference>
<dbReference type="EMBL" id="SHKV01000001">
    <property type="protein sequence ID" value="RZU34013.1"/>
    <property type="molecule type" value="Genomic_DNA"/>
</dbReference>
<proteinExistence type="predicted"/>
<evidence type="ECO:0000313" key="3">
    <source>
        <dbReference type="Proteomes" id="UP000292507"/>
    </source>
</evidence>
<dbReference type="Proteomes" id="UP000292507">
    <property type="component" value="Unassembled WGS sequence"/>
</dbReference>
<gene>
    <name evidence="2" type="ORF">BKA19_3762</name>
</gene>
<dbReference type="PROSITE" id="PS50995">
    <property type="entry name" value="HTH_MARR_2"/>
    <property type="match status" value="1"/>
</dbReference>
<accession>A0A4Q7YC06</accession>
<evidence type="ECO:0000259" key="1">
    <source>
        <dbReference type="PROSITE" id="PS50995"/>
    </source>
</evidence>